<sequence>MTSEASKAQNEKGEMACGDLQEGIVLKVLSGTYIVQAEADKSSDPPRYTCILRGTLRKQLTYTESAALPRRVVKAKMPPQTDVVAVGDRVLFSILPDHTGVIEEVLPRRTRFARAAFRGKEQTLVTNLDQLVVVFACAEPNPDPWRIDRWLVAAEAFGLEAVLVANKRDLVDETQFQRSFGEFAALGYKVLPTSALKETGIEPLRHVLRGRISAFTGPSGVGKSSLLNVLQPGLHLKVGAVGDVTHRGRHTTTVRELFPLEGGGWVADTPGLRQLELPALSRQELAECFVDFRPFLATPCRFRDCRHETEPGCNIKMAVEQGHLSARRYRSFLEIAHELEQSRPK</sequence>
<keyword evidence="3" id="KW-0694">RNA-binding</keyword>
<keyword evidence="1 3" id="KW-0547">Nucleotide-binding</keyword>
<organism evidence="6 7">
    <name type="scientific">Chthonomonas calidirosea (strain DSM 23976 / ICMP 18418 / T49)</name>
    <dbReference type="NCBI Taxonomy" id="1303518"/>
    <lineage>
        <taxon>Bacteria</taxon>
        <taxon>Bacillati</taxon>
        <taxon>Armatimonadota</taxon>
        <taxon>Chthonomonadia</taxon>
        <taxon>Chthonomonadales</taxon>
        <taxon>Chthonomonadaceae</taxon>
        <taxon>Chthonomonas</taxon>
    </lineage>
</organism>
<feature type="binding site" evidence="3">
    <location>
        <position position="307"/>
    </location>
    <ligand>
        <name>Zn(2+)</name>
        <dbReference type="ChEBI" id="CHEBI:29105"/>
    </ligand>
</feature>
<comment type="similarity">
    <text evidence="3">Belongs to the TRAFAC class YlqF/YawG GTPase family. RsgA subfamily.</text>
</comment>
<dbReference type="Gene3D" id="1.10.40.50">
    <property type="entry name" value="Probable gtpase engc, domain 3"/>
    <property type="match status" value="1"/>
</dbReference>
<dbReference type="NCBIfam" id="TIGR00157">
    <property type="entry name" value="ribosome small subunit-dependent GTPase A"/>
    <property type="match status" value="1"/>
</dbReference>
<dbReference type="Gene3D" id="2.40.50.140">
    <property type="entry name" value="Nucleic acid-binding proteins"/>
    <property type="match status" value="1"/>
</dbReference>
<feature type="binding site" evidence="3">
    <location>
        <position position="300"/>
    </location>
    <ligand>
        <name>Zn(2+)</name>
        <dbReference type="ChEBI" id="CHEBI:29105"/>
    </ligand>
</feature>
<comment type="subunit">
    <text evidence="3">Monomer. Associates with 30S ribosomal subunit, binds 16S rRNA.</text>
</comment>
<evidence type="ECO:0000256" key="2">
    <source>
        <dbReference type="ARBA" id="ARBA00023134"/>
    </source>
</evidence>
<dbReference type="HOGENOM" id="CLU_033617_2_1_0"/>
<evidence type="ECO:0000313" key="7">
    <source>
        <dbReference type="Proteomes" id="UP000014227"/>
    </source>
</evidence>
<keyword evidence="3" id="KW-0479">Metal-binding</keyword>
<dbReference type="CDD" id="cd01854">
    <property type="entry name" value="YjeQ_EngC"/>
    <property type="match status" value="1"/>
</dbReference>
<dbReference type="InterPro" id="IPR030378">
    <property type="entry name" value="G_CP_dom"/>
</dbReference>
<dbReference type="OrthoDB" id="9809485at2"/>
<dbReference type="InterPro" id="IPR027417">
    <property type="entry name" value="P-loop_NTPase"/>
</dbReference>
<dbReference type="InParanoid" id="S0EZD7"/>
<dbReference type="InterPro" id="IPR004881">
    <property type="entry name" value="Ribosome_biogen_GTPase_RsgA"/>
</dbReference>
<feature type="domain" description="EngC GTPase" evidence="4">
    <location>
        <begin position="126"/>
        <end position="273"/>
    </location>
</feature>
<feature type="binding site" evidence="3">
    <location>
        <begin position="217"/>
        <end position="225"/>
    </location>
    <ligand>
        <name>GTP</name>
        <dbReference type="ChEBI" id="CHEBI:37565"/>
    </ligand>
</feature>
<evidence type="ECO:0000256" key="1">
    <source>
        <dbReference type="ARBA" id="ARBA00022741"/>
    </source>
</evidence>
<keyword evidence="3" id="KW-0963">Cytoplasm</keyword>
<dbReference type="EC" id="3.6.1.-" evidence="3"/>
<dbReference type="EMBL" id="HF951689">
    <property type="protein sequence ID" value="CCW35707.1"/>
    <property type="molecule type" value="Genomic_DNA"/>
</dbReference>
<dbReference type="eggNOG" id="COG1162">
    <property type="taxonomic scope" value="Bacteria"/>
</dbReference>
<keyword evidence="7" id="KW-1185">Reference proteome</keyword>
<dbReference type="AlphaFoldDB" id="S0EZD7"/>
<dbReference type="PROSITE" id="PS50936">
    <property type="entry name" value="ENGC_GTPASE"/>
    <property type="match status" value="1"/>
</dbReference>
<dbReference type="PANTHER" id="PTHR32120:SF11">
    <property type="entry name" value="SMALL RIBOSOMAL SUBUNIT BIOGENESIS GTPASE RSGA 1, MITOCHONDRIAL-RELATED"/>
    <property type="match status" value="1"/>
</dbReference>
<proteinExistence type="inferred from homology"/>
<dbReference type="GO" id="GO:0003924">
    <property type="term" value="F:GTPase activity"/>
    <property type="evidence" value="ECO:0007669"/>
    <property type="project" value="UniProtKB-UniRule"/>
</dbReference>
<keyword evidence="2 3" id="KW-0342">GTP-binding</keyword>
<dbReference type="SUPFAM" id="SSF52540">
    <property type="entry name" value="P-loop containing nucleoside triphosphate hydrolases"/>
    <property type="match status" value="1"/>
</dbReference>
<dbReference type="PATRIC" id="fig|1303518.3.peg.1954"/>
<dbReference type="GO" id="GO:0005525">
    <property type="term" value="F:GTP binding"/>
    <property type="evidence" value="ECO:0007669"/>
    <property type="project" value="UniProtKB-UniRule"/>
</dbReference>
<name>S0EZD7_CHTCT</name>
<feature type="binding site" evidence="3">
    <location>
        <position position="313"/>
    </location>
    <ligand>
        <name>Zn(2+)</name>
        <dbReference type="ChEBI" id="CHEBI:29105"/>
    </ligand>
</feature>
<dbReference type="GO" id="GO:0005737">
    <property type="term" value="C:cytoplasm"/>
    <property type="evidence" value="ECO:0007669"/>
    <property type="project" value="UniProtKB-SubCell"/>
</dbReference>
<dbReference type="GO" id="GO:0046872">
    <property type="term" value="F:metal ion binding"/>
    <property type="evidence" value="ECO:0007669"/>
    <property type="project" value="UniProtKB-KW"/>
</dbReference>
<dbReference type="STRING" id="454171.CP488_02196"/>
<dbReference type="InterPro" id="IPR012340">
    <property type="entry name" value="NA-bd_OB-fold"/>
</dbReference>
<keyword evidence="3 6" id="KW-0378">Hydrolase</keyword>
<comment type="subcellular location">
    <subcellularLocation>
        <location evidence="3">Cytoplasm</location>
    </subcellularLocation>
</comment>
<dbReference type="SUPFAM" id="SSF50249">
    <property type="entry name" value="Nucleic acid-binding proteins"/>
    <property type="match status" value="1"/>
</dbReference>
<evidence type="ECO:0000256" key="3">
    <source>
        <dbReference type="HAMAP-Rule" id="MF_01820"/>
    </source>
</evidence>
<dbReference type="RefSeq" id="WP_016483232.1">
    <property type="nucleotide sequence ID" value="NC_021487.1"/>
</dbReference>
<evidence type="ECO:0000259" key="5">
    <source>
        <dbReference type="PROSITE" id="PS51721"/>
    </source>
</evidence>
<feature type="binding site" evidence="3">
    <location>
        <begin position="166"/>
        <end position="169"/>
    </location>
    <ligand>
        <name>GTP</name>
        <dbReference type="ChEBI" id="CHEBI:37565"/>
    </ligand>
</feature>
<reference evidence="7" key="1">
    <citation type="submission" date="2013-03" db="EMBL/GenBank/DDBJ databases">
        <title>Genome sequence of Chthonomonas calidirosea, the first sequenced genome from the Armatimonadetes phylum (formally candidate division OP10).</title>
        <authorList>
            <person name="Lee K.C.Y."/>
            <person name="Morgan X.C."/>
            <person name="Dunfield P.F."/>
            <person name="Tamas I."/>
            <person name="Houghton K.M."/>
            <person name="Vyssotski M."/>
            <person name="Ryan J.L.J."/>
            <person name="Lagutin K."/>
            <person name="McDonald I.R."/>
            <person name="Stott M.B."/>
        </authorList>
    </citation>
    <scope>NUCLEOTIDE SEQUENCE [LARGE SCALE GENOMIC DNA]</scope>
    <source>
        <strain evidence="7">DSM 23976 / ICMP 18418 / T49</strain>
    </source>
</reference>
<evidence type="ECO:0000313" key="6">
    <source>
        <dbReference type="EMBL" id="CCW35707.1"/>
    </source>
</evidence>
<protein>
    <recommendedName>
        <fullName evidence="3">Small ribosomal subunit biogenesis GTPase RsgA</fullName>
        <ecNumber evidence="3">3.6.1.-</ecNumber>
    </recommendedName>
</protein>
<dbReference type="GO" id="GO:0019843">
    <property type="term" value="F:rRNA binding"/>
    <property type="evidence" value="ECO:0007669"/>
    <property type="project" value="UniProtKB-KW"/>
</dbReference>
<keyword evidence="3" id="KW-0862">Zinc</keyword>
<evidence type="ECO:0000259" key="4">
    <source>
        <dbReference type="PROSITE" id="PS50936"/>
    </source>
</evidence>
<dbReference type="PROSITE" id="PS51721">
    <property type="entry name" value="G_CP"/>
    <property type="match status" value="1"/>
</dbReference>
<keyword evidence="3" id="KW-0690">Ribosome biogenesis</keyword>
<gene>
    <name evidence="3" type="primary">rsgA</name>
    <name evidence="6" type="ORF">CCALI_01898</name>
</gene>
<dbReference type="Proteomes" id="UP000014227">
    <property type="component" value="Chromosome I"/>
</dbReference>
<comment type="cofactor">
    <cofactor evidence="3">
        <name>Zn(2+)</name>
        <dbReference type="ChEBI" id="CHEBI:29105"/>
    </cofactor>
    <text evidence="3">Binds 1 zinc ion per subunit.</text>
</comment>
<dbReference type="Pfam" id="PF03193">
    <property type="entry name" value="RsgA_GTPase"/>
    <property type="match status" value="1"/>
</dbReference>
<dbReference type="Gene3D" id="3.40.50.300">
    <property type="entry name" value="P-loop containing nucleotide triphosphate hydrolases"/>
    <property type="match status" value="1"/>
</dbReference>
<keyword evidence="3" id="KW-0699">rRNA-binding</keyword>
<feature type="binding site" evidence="3">
    <location>
        <position position="305"/>
    </location>
    <ligand>
        <name>Zn(2+)</name>
        <dbReference type="ChEBI" id="CHEBI:29105"/>
    </ligand>
</feature>
<accession>S0EZD7</accession>
<dbReference type="FunCoup" id="S0EZD7">
    <property type="interactions" value="273"/>
</dbReference>
<comment type="function">
    <text evidence="3">One of several proteins that assist in the late maturation steps of the functional core of the 30S ribosomal subunit. Helps release RbfA from mature subunits. May play a role in the assembly of ribosomal proteins into the subunit. Circularly permuted GTPase that catalyzes slow GTP hydrolysis, GTPase activity is stimulated by the 30S ribosomal subunit.</text>
</comment>
<dbReference type="KEGG" id="ccz:CCALI_01898"/>
<dbReference type="HAMAP" id="MF_01820">
    <property type="entry name" value="GTPase_RsgA"/>
    <property type="match status" value="1"/>
</dbReference>
<dbReference type="InterPro" id="IPR010914">
    <property type="entry name" value="RsgA_GTPase_dom"/>
</dbReference>
<feature type="domain" description="CP-type G" evidence="5">
    <location>
        <begin position="117"/>
        <end position="275"/>
    </location>
</feature>
<dbReference type="PANTHER" id="PTHR32120">
    <property type="entry name" value="SMALL RIBOSOMAL SUBUNIT BIOGENESIS GTPASE RSGA"/>
    <property type="match status" value="1"/>
</dbReference>
<dbReference type="GO" id="GO:0042274">
    <property type="term" value="P:ribosomal small subunit biogenesis"/>
    <property type="evidence" value="ECO:0007669"/>
    <property type="project" value="UniProtKB-UniRule"/>
</dbReference>